<evidence type="ECO:0000259" key="3">
    <source>
        <dbReference type="PROSITE" id="PS50115"/>
    </source>
</evidence>
<feature type="region of interest" description="Disordered" evidence="2">
    <location>
        <begin position="190"/>
        <end position="210"/>
    </location>
</feature>
<dbReference type="PANTHER" id="PTHR45705:SF1">
    <property type="entry name" value="FI20236P1"/>
    <property type="match status" value="1"/>
</dbReference>
<proteinExistence type="predicted"/>
<evidence type="ECO:0000256" key="1">
    <source>
        <dbReference type="PROSITE-ProRule" id="PRU00288"/>
    </source>
</evidence>
<dbReference type="EMBL" id="CAUYUJ010014704">
    <property type="protein sequence ID" value="CAK0844948.1"/>
    <property type="molecule type" value="Genomic_DNA"/>
</dbReference>
<comment type="caution">
    <text evidence="4">The sequence shown here is derived from an EMBL/GenBank/DDBJ whole genome shotgun (WGS) entry which is preliminary data.</text>
</comment>
<keyword evidence="1" id="KW-0862">Zinc</keyword>
<dbReference type="SUPFAM" id="SSF57863">
    <property type="entry name" value="ArfGap/RecO-like zinc finger"/>
    <property type="match status" value="1"/>
</dbReference>
<keyword evidence="5" id="KW-1185">Reference proteome</keyword>
<dbReference type="PRINTS" id="PR00405">
    <property type="entry name" value="REVINTRACTNG"/>
</dbReference>
<dbReference type="Gene3D" id="1.10.220.150">
    <property type="entry name" value="Arf GTPase activating protein"/>
    <property type="match status" value="1"/>
</dbReference>
<protein>
    <recommendedName>
        <fullName evidence="3">Arf-GAP domain-containing protein</fullName>
    </recommendedName>
</protein>
<organism evidence="4 5">
    <name type="scientific">Prorocentrum cordatum</name>
    <dbReference type="NCBI Taxonomy" id="2364126"/>
    <lineage>
        <taxon>Eukaryota</taxon>
        <taxon>Sar</taxon>
        <taxon>Alveolata</taxon>
        <taxon>Dinophyceae</taxon>
        <taxon>Prorocentrales</taxon>
        <taxon>Prorocentraceae</taxon>
        <taxon>Prorocentrum</taxon>
    </lineage>
</organism>
<keyword evidence="1" id="KW-0479">Metal-binding</keyword>
<evidence type="ECO:0000313" key="5">
    <source>
        <dbReference type="Proteomes" id="UP001189429"/>
    </source>
</evidence>
<dbReference type="InterPro" id="IPR038508">
    <property type="entry name" value="ArfGAP_dom_sf"/>
</dbReference>
<dbReference type="Pfam" id="PF01412">
    <property type="entry name" value="ArfGap"/>
    <property type="match status" value="1"/>
</dbReference>
<dbReference type="Proteomes" id="UP001189429">
    <property type="component" value="Unassembled WGS sequence"/>
</dbReference>
<sequence>MAPNSLNPDLEEIEARAENLLCGDCRAKAPKWASVNLGVLFCIDCSGAHRGLGTHISVVKSTTLDKWQQKWVDTVSGLGNTVVNDFFEHDLPEGARPQATDREAMARFIRAKYEGRQWAPKGQMAPHELAAQGRLLGAAAAAQPPSRQGPVAAAPPSLTVPSPAVDLLCMDDEQTPAAKPPPVLEALDLLGGLLPAPPPAQQPREQHQVPAAGLQSLQGGLASLYQQPQEQPPQGRFAALGAPAGLAGTWGSAPGVLAAPRPGGQYNAQPQPAAPHGTSGHAGGRAGAAMPQLPTKAYQPATSKLDCFGALDPFSAFNAFDQPRAIRQSA</sequence>
<feature type="region of interest" description="Disordered" evidence="2">
    <location>
        <begin position="253"/>
        <end position="287"/>
    </location>
</feature>
<reference evidence="4" key="1">
    <citation type="submission" date="2023-10" db="EMBL/GenBank/DDBJ databases">
        <authorList>
            <person name="Chen Y."/>
            <person name="Shah S."/>
            <person name="Dougan E. K."/>
            <person name="Thang M."/>
            <person name="Chan C."/>
        </authorList>
    </citation>
    <scope>NUCLEOTIDE SEQUENCE [LARGE SCALE GENOMIC DNA]</scope>
</reference>
<dbReference type="InterPro" id="IPR001164">
    <property type="entry name" value="ArfGAP_dom"/>
</dbReference>
<feature type="region of interest" description="Disordered" evidence="2">
    <location>
        <begin position="139"/>
        <end position="158"/>
    </location>
</feature>
<dbReference type="PROSITE" id="PS50115">
    <property type="entry name" value="ARFGAP"/>
    <property type="match status" value="1"/>
</dbReference>
<dbReference type="SMART" id="SM00105">
    <property type="entry name" value="ArfGap"/>
    <property type="match status" value="1"/>
</dbReference>
<evidence type="ECO:0000313" key="4">
    <source>
        <dbReference type="EMBL" id="CAK0844948.1"/>
    </source>
</evidence>
<keyword evidence="1" id="KW-0863">Zinc-finger</keyword>
<feature type="compositionally biased region" description="Low complexity" evidence="2">
    <location>
        <begin position="139"/>
        <end position="150"/>
    </location>
</feature>
<evidence type="ECO:0000256" key="2">
    <source>
        <dbReference type="SAM" id="MobiDB-lite"/>
    </source>
</evidence>
<gene>
    <name evidence="4" type="ORF">PCOR1329_LOCUS38895</name>
</gene>
<dbReference type="InterPro" id="IPR051718">
    <property type="entry name" value="ARF_GTPase-activating"/>
</dbReference>
<dbReference type="PANTHER" id="PTHR45705">
    <property type="entry name" value="FI20236P1"/>
    <property type="match status" value="1"/>
</dbReference>
<dbReference type="InterPro" id="IPR037278">
    <property type="entry name" value="ARFGAP/RecO"/>
</dbReference>
<accession>A0ABN9TGJ7</accession>
<name>A0ABN9TGJ7_9DINO</name>
<feature type="domain" description="Arf-GAP" evidence="3">
    <location>
        <begin position="7"/>
        <end position="126"/>
    </location>
</feature>
<dbReference type="CDD" id="cd08204">
    <property type="entry name" value="ArfGap"/>
    <property type="match status" value="1"/>
</dbReference>